<protein>
    <submittedName>
        <fullName evidence="1">Uncharacterized protein</fullName>
    </submittedName>
</protein>
<dbReference type="EMBL" id="VDEP01000039">
    <property type="protein sequence ID" value="KAA1135388.1"/>
    <property type="molecule type" value="Genomic_DNA"/>
</dbReference>
<proteinExistence type="predicted"/>
<reference evidence="1 2" key="1">
    <citation type="submission" date="2019-05" db="EMBL/GenBank/DDBJ databases">
        <title>Emergence of the Ug99 lineage of the wheat stem rust pathogen through somatic hybridization.</title>
        <authorList>
            <person name="Li F."/>
            <person name="Upadhyaya N.M."/>
            <person name="Sperschneider J."/>
            <person name="Matny O."/>
            <person name="Nguyen-Phuc H."/>
            <person name="Mago R."/>
            <person name="Raley C."/>
            <person name="Miller M.E."/>
            <person name="Silverstein K.A.T."/>
            <person name="Henningsen E."/>
            <person name="Hirsch C.D."/>
            <person name="Visser B."/>
            <person name="Pretorius Z.A."/>
            <person name="Steffenson B.J."/>
            <person name="Schwessinger B."/>
            <person name="Dodds P.N."/>
            <person name="Figueroa M."/>
        </authorList>
    </citation>
    <scope>NUCLEOTIDE SEQUENCE [LARGE SCALE GENOMIC DNA]</scope>
    <source>
        <strain evidence="1 2">Ug99</strain>
    </source>
</reference>
<comment type="caution">
    <text evidence="1">The sequence shown here is derived from an EMBL/GenBank/DDBJ whole genome shotgun (WGS) entry which is preliminary data.</text>
</comment>
<name>A0A5B0SBN1_PUCGR</name>
<dbReference type="AlphaFoldDB" id="A0A5B0SBN1"/>
<accession>A0A5B0SBN1</accession>
<evidence type="ECO:0000313" key="1">
    <source>
        <dbReference type="EMBL" id="KAA1135388.1"/>
    </source>
</evidence>
<dbReference type="Proteomes" id="UP000325313">
    <property type="component" value="Unassembled WGS sequence"/>
</dbReference>
<evidence type="ECO:0000313" key="2">
    <source>
        <dbReference type="Proteomes" id="UP000325313"/>
    </source>
</evidence>
<gene>
    <name evidence="1" type="ORF">PGTUg99_020195</name>
</gene>
<sequence length="117" mass="13020">MKPAFKRPRCSTMCAHCNTTSTGGVLETELLAQPVCPSRLDNHPRAVTARCLISPPPLGDWAELLQLQSAKRIGNPPIDVRSNQPSVPHLLHPKYSARYCNLHRCHPQPPKHLGSFR</sequence>
<organism evidence="1 2">
    <name type="scientific">Puccinia graminis f. sp. tritici</name>
    <dbReference type="NCBI Taxonomy" id="56615"/>
    <lineage>
        <taxon>Eukaryota</taxon>
        <taxon>Fungi</taxon>
        <taxon>Dikarya</taxon>
        <taxon>Basidiomycota</taxon>
        <taxon>Pucciniomycotina</taxon>
        <taxon>Pucciniomycetes</taxon>
        <taxon>Pucciniales</taxon>
        <taxon>Pucciniaceae</taxon>
        <taxon>Puccinia</taxon>
    </lineage>
</organism>